<dbReference type="PANTHER" id="PTHR33706">
    <property type="entry name" value="MORN VARIANT REPEAT PROTEIN"/>
    <property type="match status" value="1"/>
</dbReference>
<organism evidence="1">
    <name type="scientific">Trepomonas sp. PC1</name>
    <dbReference type="NCBI Taxonomy" id="1076344"/>
    <lineage>
        <taxon>Eukaryota</taxon>
        <taxon>Metamonada</taxon>
        <taxon>Diplomonadida</taxon>
        <taxon>Hexamitidae</taxon>
        <taxon>Hexamitinae</taxon>
        <taxon>Trepomonas</taxon>
    </lineage>
</organism>
<name>A0A146K5Q7_9EUKA</name>
<evidence type="ECO:0000313" key="1">
    <source>
        <dbReference type="EMBL" id="JAP90829.1"/>
    </source>
</evidence>
<dbReference type="Gene3D" id="2.20.110.10">
    <property type="entry name" value="Histone H3 K4-specific methyltransferase SET7/9 N-terminal domain"/>
    <property type="match status" value="1"/>
</dbReference>
<dbReference type="AlphaFoldDB" id="A0A146K5Q7"/>
<dbReference type="EMBL" id="GDID01005777">
    <property type="protein sequence ID" value="JAP90829.1"/>
    <property type="molecule type" value="Transcribed_RNA"/>
</dbReference>
<sequence>MNCVIQKGAINGRAQIIDLASRSSGEFVNDLKEGIWITQTAEVQIEKFYQQGQITKPTKFIYPDGKISQGYLDSTESKSGKWKTVFDEQIQRQAFNVAEVKYLDGWVELLLKTQVLINGQMTNLQVLTADDDGDWEIETENQKYQFSIKDGKLENKIQLQGMITGYYSFKNGILDGRCSLQTGNETFSGDYKNNLKHGDWLTENKFYKVETTYLDGVAGQRTISYQNGDIEKAFFELDFPIRELSTQKRIGVFSVTKNGQTSNFVNLQSLKTNQLNGKIFDGQKYSDTLDFKQIPDGNYEINELATGLTYYGRIEAGLKQGIWRIDSKNEKIRQQGAFVDDQKNGVWTTTQNLLEIELMTYQNGDLHGKYVKKLPNLEFEGSYEDGKHHGVWIIKQNNAVIQAVLQNGRMLEPATEITQQGKNVGFYNIFNLQKVGIWIEENENVAYVSEFDLDQKLFQLHYPVYSSALKEFVAFQPVFDAKWRIVYSNEKYEVGEISQGQRVGKWSMVDGDNFQVGNFENNVQEGPWEFTNQNQKQFGTLKNGKKEGIWTTEDKNSTLKQMYQNGIQSGFYELTTDDYIQTGTNIKNEFVGEVKEQFIDRTEIGFIKCGHRDGPWRIIYQNKEIHVNYKLGLVYGQVTINNEEEKGFFTQKLQKTGIWEENNEKMVYAQQFDEKLLFEEYLNENMEPVTSLQLPAGKYKIQIQNSVLQGQIDQLGRRVGTWVVENEVKTVNEYKSGQLVKQVIYEKDQTKHFQFNQPLQNLNQVLIVHKNTGKIESGVQFGQNRIGKWKITENKVETNQAHCLEFKQGILYCENGVTFKFDENDNGMWQVYSSDKVEVGMVQNGKREQTWKVYKRSGKTVLQTEDINQLELIEEGPYERDFRNGVWTTNKAKVTYLFNEIISTTCSKQNDVEETGFVINGEKIGKFLVKISDESFQHCYCERFENGHFYYKKHIYDALEKDFVLQQRIDDGKWKIFTQNQVIEGEFVNGLQNGVFVYKEDDKTEQITFKNGIKHGKYVLKQNQRQIDAFYKFNQLDGPYELKDINKAESGYYAKNKKNGFWKLQDGDSVQKGLFENDIRTGNWVESNNNLVQKGSYQNGVKNGEWETTGNGINQKGLYENGVKTGKWVESNQLVTEEGFYVQGWREGPWVVKDNLQEITVTKVYVRGVESNQLV</sequence>
<reference evidence="1" key="1">
    <citation type="submission" date="2015-07" db="EMBL/GenBank/DDBJ databases">
        <title>Adaptation to a free-living lifestyle via gene acquisitions in the diplomonad Trepomonas sp. PC1.</title>
        <authorList>
            <person name="Xu F."/>
            <person name="Jerlstrom-Hultqvist J."/>
            <person name="Kolisko M."/>
            <person name="Simpson A.G.B."/>
            <person name="Roger A.J."/>
            <person name="Svard S.G."/>
            <person name="Andersson J.O."/>
        </authorList>
    </citation>
    <scope>NUCLEOTIDE SEQUENCE</scope>
    <source>
        <strain evidence="1">PC1</strain>
    </source>
</reference>
<dbReference type="PANTHER" id="PTHR33706:SF1">
    <property type="entry name" value="TPR REPEAT PROTEIN"/>
    <property type="match status" value="1"/>
</dbReference>
<proteinExistence type="predicted"/>
<protein>
    <submittedName>
        <fullName evidence="1">Uncharacterized protein</fullName>
    </submittedName>
</protein>
<gene>
    <name evidence="1" type="ORF">TPC1_17757</name>
</gene>
<accession>A0A146K5Q7</accession>
<feature type="non-terminal residue" evidence="1">
    <location>
        <position position="1175"/>
    </location>
</feature>
<dbReference type="SUPFAM" id="SSF82185">
    <property type="entry name" value="Histone H3 K4-specific methyltransferase SET7/9 N-terminal domain"/>
    <property type="match status" value="5"/>
</dbReference>